<dbReference type="PANTHER" id="PTHR43542:SF1">
    <property type="entry name" value="METHYLTRANSFERASE"/>
    <property type="match status" value="1"/>
</dbReference>
<dbReference type="EMBL" id="VSIX01000167">
    <property type="protein sequence ID" value="TYB30247.1"/>
    <property type="molecule type" value="Genomic_DNA"/>
</dbReference>
<keyword evidence="4" id="KW-1185">Reference proteome</keyword>
<evidence type="ECO:0000256" key="1">
    <source>
        <dbReference type="ARBA" id="ARBA00022603"/>
    </source>
</evidence>
<dbReference type="GO" id="GO:0052913">
    <property type="term" value="F:16S rRNA (guanine(966)-N(2))-methyltransferase activity"/>
    <property type="evidence" value="ECO:0007669"/>
    <property type="project" value="UniProtKB-EC"/>
</dbReference>
<dbReference type="GO" id="GO:0003676">
    <property type="term" value="F:nucleic acid binding"/>
    <property type="evidence" value="ECO:0007669"/>
    <property type="project" value="InterPro"/>
</dbReference>
<sequence length="186" mass="22192">MMRIISGKFKSRKIHSDQFKKLRPTLDRVKQTIFDILFNYINIEDKNVLDGFAGTGNLGLESLSRGSSRVFFVDNNFKAYRLIKKNVDTLEVNDKSEIIKMNFYSFIKEYNKDNYFDLVFLDPPYNEDHLERILLNNNFLRICKKNSIIVAEVEKNYEILYNEYWKLINQREISNTKVYFLKKLKG</sequence>
<organism evidence="3 4">
    <name type="scientific">Candidatus Mcinerneyibacterium aminivorans</name>
    <dbReference type="NCBI Taxonomy" id="2703815"/>
    <lineage>
        <taxon>Bacteria</taxon>
        <taxon>Candidatus Macinerneyibacteriota</taxon>
        <taxon>Candidatus Mcinerneyibacteria</taxon>
        <taxon>Candidatus Mcinerneyibacteriales</taxon>
        <taxon>Candidatus Mcinerneyibacteriaceae</taxon>
        <taxon>Candidatus Mcinerneyibacterium</taxon>
    </lineage>
</organism>
<dbReference type="InterPro" id="IPR004398">
    <property type="entry name" value="RNA_MeTrfase_RsmD"/>
</dbReference>
<dbReference type="InterPro" id="IPR029063">
    <property type="entry name" value="SAM-dependent_MTases_sf"/>
</dbReference>
<dbReference type="InterPro" id="IPR002052">
    <property type="entry name" value="DNA_methylase_N6_adenine_CS"/>
</dbReference>
<dbReference type="NCBIfam" id="TIGR00095">
    <property type="entry name" value="16S rRNA (guanine(966)-N(2))-methyltransferase RsmD"/>
    <property type="match status" value="1"/>
</dbReference>
<evidence type="ECO:0000313" key="4">
    <source>
        <dbReference type="Proteomes" id="UP000324143"/>
    </source>
</evidence>
<comment type="caution">
    <text evidence="3">The sequence shown here is derived from an EMBL/GenBank/DDBJ whole genome shotgun (WGS) entry which is preliminary data.</text>
</comment>
<dbReference type="EC" id="2.1.1.171" evidence="3"/>
<gene>
    <name evidence="3" type="primary">rsmD</name>
    <name evidence="3" type="ORF">FXF47_10210</name>
</gene>
<protein>
    <submittedName>
        <fullName evidence="3">16S rRNA (Guanine(966)-N(2))-methyltransferase RsmD</fullName>
        <ecNumber evidence="3">2.1.1.171</ecNumber>
    </submittedName>
</protein>
<dbReference type="Gene3D" id="3.40.50.150">
    <property type="entry name" value="Vaccinia Virus protein VP39"/>
    <property type="match status" value="1"/>
</dbReference>
<dbReference type="AlphaFoldDB" id="A0A5D0M975"/>
<dbReference type="PANTHER" id="PTHR43542">
    <property type="entry name" value="METHYLTRANSFERASE"/>
    <property type="match status" value="1"/>
</dbReference>
<evidence type="ECO:0000313" key="3">
    <source>
        <dbReference type="EMBL" id="TYB30247.1"/>
    </source>
</evidence>
<evidence type="ECO:0000256" key="2">
    <source>
        <dbReference type="ARBA" id="ARBA00022679"/>
    </source>
</evidence>
<dbReference type="Pfam" id="PF03602">
    <property type="entry name" value="Cons_hypoth95"/>
    <property type="match status" value="1"/>
</dbReference>
<reference evidence="3" key="1">
    <citation type="submission" date="2019-08" db="EMBL/GenBank/DDBJ databases">
        <title>Genomic characterization of a novel candidate phylum (ARYD3) from a high temperature, high salinity tertiary oil reservoir in north central Oklahoma, USA.</title>
        <authorList>
            <person name="Youssef N.H."/>
            <person name="Yadav A."/>
            <person name="Elshahed M.S."/>
        </authorList>
    </citation>
    <scope>NUCLEOTIDE SEQUENCE [LARGE SCALE GENOMIC DNA]</scope>
    <source>
        <strain evidence="3">ARYD3</strain>
    </source>
</reference>
<dbReference type="CDD" id="cd02440">
    <property type="entry name" value="AdoMet_MTases"/>
    <property type="match status" value="1"/>
</dbReference>
<accession>A0A5D0M975</accession>
<proteinExistence type="predicted"/>
<dbReference type="PROSITE" id="PS00092">
    <property type="entry name" value="N6_MTASE"/>
    <property type="match status" value="1"/>
</dbReference>
<keyword evidence="2 3" id="KW-0808">Transferase</keyword>
<dbReference type="PIRSF" id="PIRSF004553">
    <property type="entry name" value="CHP00095"/>
    <property type="match status" value="1"/>
</dbReference>
<name>A0A5D0M975_9BACT</name>
<keyword evidence="1 3" id="KW-0489">Methyltransferase</keyword>
<dbReference type="Proteomes" id="UP000324143">
    <property type="component" value="Unassembled WGS sequence"/>
</dbReference>
<dbReference type="SUPFAM" id="SSF53335">
    <property type="entry name" value="S-adenosyl-L-methionine-dependent methyltransferases"/>
    <property type="match status" value="1"/>
</dbReference>